<evidence type="ECO:0000256" key="1">
    <source>
        <dbReference type="SAM" id="MobiDB-lite"/>
    </source>
</evidence>
<organism evidence="3 4">
    <name type="scientific">Agaribacillus aureus</name>
    <dbReference type="NCBI Taxonomy" id="3051825"/>
    <lineage>
        <taxon>Bacteria</taxon>
        <taxon>Pseudomonadati</taxon>
        <taxon>Bacteroidota</taxon>
        <taxon>Cytophagia</taxon>
        <taxon>Cytophagales</taxon>
        <taxon>Splendidivirgaceae</taxon>
        <taxon>Agaribacillus</taxon>
    </lineage>
</organism>
<gene>
    <name evidence="3" type="ORF">QQ020_03120</name>
</gene>
<evidence type="ECO:0000313" key="4">
    <source>
        <dbReference type="Proteomes" id="UP001172083"/>
    </source>
</evidence>
<feature type="transmembrane region" description="Helical" evidence="2">
    <location>
        <begin position="471"/>
        <end position="491"/>
    </location>
</feature>
<feature type="transmembrane region" description="Helical" evidence="2">
    <location>
        <begin position="38"/>
        <end position="61"/>
    </location>
</feature>
<dbReference type="PANTHER" id="PTHR34219">
    <property type="entry name" value="IRON-REGULATED INNER MEMBRANE PROTEIN-RELATED"/>
    <property type="match status" value="1"/>
</dbReference>
<feature type="region of interest" description="Disordered" evidence="1">
    <location>
        <begin position="1"/>
        <end position="20"/>
    </location>
</feature>
<evidence type="ECO:0000256" key="2">
    <source>
        <dbReference type="SAM" id="Phobius"/>
    </source>
</evidence>
<dbReference type="Proteomes" id="UP001172083">
    <property type="component" value="Unassembled WGS sequence"/>
</dbReference>
<accession>A0ABT8KZV4</accession>
<keyword evidence="2" id="KW-0472">Membrane</keyword>
<protein>
    <submittedName>
        <fullName evidence="3">PepSY domain-containing protein</fullName>
    </submittedName>
</protein>
<evidence type="ECO:0000313" key="3">
    <source>
        <dbReference type="EMBL" id="MDN5211017.1"/>
    </source>
</evidence>
<dbReference type="Pfam" id="PF03929">
    <property type="entry name" value="PepSY_TM"/>
    <property type="match status" value="1"/>
</dbReference>
<feature type="transmembrane region" description="Helical" evidence="2">
    <location>
        <begin position="278"/>
        <end position="298"/>
    </location>
</feature>
<sequence length="494" mass="56123">METLTKDPAREVAAGKTPQKRRKPALGKWYKWHRKTGIVLLIPVIMWCISGLMHPIMARWIKVQIPNRFVKTPALQQGDFKLSLKEALTKNGITIFGNINTVRIGDILYYQVLPASAARDVVYLNTNDGTPLKDGDRIYATYLARYFMNEHNAGVVGISTVSKFTSQYKFINRLLPVYKVSFDRPDKLDVYVHTTSSRLGTVNNQQRKTFMWLFNQLHNWDFLKFAGPARALVMTLLLSLIFLSAVSGLYIYSIGWRRFKKQAANTIRSKRRRQHRSLGFAVSVVTLTFSFSGAYHLLYKKDPYALHKFTPQSKIATVDLQTDLAIFMDGLEKPVANISLSAMKEQLYYRFAHGGKHRHEVSYLSVGNGKKLENGDTEYAKYLAGIYSGLSEIENTEQITKFAGEYGFVNKRLPVQKISYKTADNATYYIETATGKLAAMVTNPDRWEGFSFAFLHKYHTLDFAGKDFRDIVMSLAALGLLTVALLGLSVYMKT</sequence>
<proteinExistence type="predicted"/>
<feature type="transmembrane region" description="Helical" evidence="2">
    <location>
        <begin position="231"/>
        <end position="252"/>
    </location>
</feature>
<reference evidence="3" key="1">
    <citation type="submission" date="2023-06" db="EMBL/GenBank/DDBJ databases">
        <title>Genomic of Agaribacillus aureum.</title>
        <authorList>
            <person name="Wang G."/>
        </authorList>
    </citation>
    <scope>NUCLEOTIDE SEQUENCE</scope>
    <source>
        <strain evidence="3">BMA12</strain>
    </source>
</reference>
<dbReference type="InterPro" id="IPR005625">
    <property type="entry name" value="PepSY-ass_TM"/>
</dbReference>
<name>A0ABT8KZV4_9BACT</name>
<comment type="caution">
    <text evidence="3">The sequence shown here is derived from an EMBL/GenBank/DDBJ whole genome shotgun (WGS) entry which is preliminary data.</text>
</comment>
<keyword evidence="2" id="KW-0812">Transmembrane</keyword>
<feature type="compositionally biased region" description="Basic and acidic residues" evidence="1">
    <location>
        <begin position="1"/>
        <end position="10"/>
    </location>
</feature>
<keyword evidence="4" id="KW-1185">Reference proteome</keyword>
<dbReference type="RefSeq" id="WP_346756353.1">
    <property type="nucleotide sequence ID" value="NZ_JAUJEB010000001.1"/>
</dbReference>
<keyword evidence="2" id="KW-1133">Transmembrane helix</keyword>
<dbReference type="EMBL" id="JAUJEB010000001">
    <property type="protein sequence ID" value="MDN5211017.1"/>
    <property type="molecule type" value="Genomic_DNA"/>
</dbReference>